<dbReference type="EMBL" id="CP070371">
    <property type="protein sequence ID" value="QRZ16021.1"/>
    <property type="molecule type" value="Genomic_DNA"/>
</dbReference>
<keyword evidence="4 6" id="KW-0067">ATP-binding</keyword>
<dbReference type="InterPro" id="IPR017871">
    <property type="entry name" value="ABC_transporter-like_CS"/>
</dbReference>
<comment type="similarity">
    <text evidence="1">Belongs to the ABC transporter superfamily.</text>
</comment>
<dbReference type="Gene3D" id="3.40.50.300">
    <property type="entry name" value="P-loop containing nucleotide triphosphate hydrolases"/>
    <property type="match status" value="1"/>
</dbReference>
<dbReference type="CDD" id="cd03293">
    <property type="entry name" value="ABC_NrtD_SsuB_transporters"/>
    <property type="match status" value="1"/>
</dbReference>
<organism evidence="6 7">
    <name type="scientific">Paracoccus methylovorus</name>
    <dbReference type="NCBI Taxonomy" id="2812658"/>
    <lineage>
        <taxon>Bacteria</taxon>
        <taxon>Pseudomonadati</taxon>
        <taxon>Pseudomonadota</taxon>
        <taxon>Alphaproteobacteria</taxon>
        <taxon>Rhodobacterales</taxon>
        <taxon>Paracoccaceae</taxon>
        <taxon>Paracoccus</taxon>
    </lineage>
</organism>
<dbReference type="InterPro" id="IPR003593">
    <property type="entry name" value="AAA+_ATPase"/>
</dbReference>
<evidence type="ECO:0000256" key="4">
    <source>
        <dbReference type="ARBA" id="ARBA00022840"/>
    </source>
</evidence>
<evidence type="ECO:0000256" key="2">
    <source>
        <dbReference type="ARBA" id="ARBA00022448"/>
    </source>
</evidence>
<accession>A0ABX7JRB8</accession>
<keyword evidence="3" id="KW-0547">Nucleotide-binding</keyword>
<name>A0ABX7JRB8_9RHOB</name>
<sequence length="260" mass="28580">MSDTILSIRNVSKSFDLPRGKSLTAVDDVSFDVPRGSICVLLGPSGSGKSTILRMIAGLETQSAGQVLLNDVPIDGPGRDRGMVFQAYTSFDWMSVGRNVEFGMKINGVSADKRRGRAEHFIGLVGLSKFIDAYPSRLSGGMRQRVAIARSLANAPEVLLMDEPFGALDAETRWQMQELMIEVAEASGTTMVIVTHDIEEAIYLADRIVFLSSHPGRLKEEIIPSFKPGRLKRKEDAIALPGYAELEHKIMRMMREEGGH</sequence>
<reference evidence="6 7" key="1">
    <citation type="submission" date="2021-02" db="EMBL/GenBank/DDBJ databases">
        <title>Paracoccus methylovroum sp.nov., a new methanol and methylamine utilizing methylotrophic denitrifer.</title>
        <authorList>
            <person name="Timsy T."/>
            <person name="Behrendt U."/>
            <person name="Ulrich A."/>
            <person name="Spanner T."/>
            <person name="Foesel B.U."/>
            <person name="Horn M.A."/>
            <person name="Kolb S."/>
        </authorList>
    </citation>
    <scope>NUCLEOTIDE SEQUENCE [LARGE SCALE GENOMIC DNA]</scope>
    <source>
        <strain evidence="6 7">H4-D09</strain>
    </source>
</reference>
<protein>
    <submittedName>
        <fullName evidence="6">ABC transporter ATP-binding protein</fullName>
    </submittedName>
</protein>
<dbReference type="InterPro" id="IPR027417">
    <property type="entry name" value="P-loop_NTPase"/>
</dbReference>
<dbReference type="PROSITE" id="PS00211">
    <property type="entry name" value="ABC_TRANSPORTER_1"/>
    <property type="match status" value="1"/>
</dbReference>
<evidence type="ECO:0000259" key="5">
    <source>
        <dbReference type="PROSITE" id="PS50893"/>
    </source>
</evidence>
<proteinExistence type="inferred from homology"/>
<evidence type="ECO:0000313" key="7">
    <source>
        <dbReference type="Proteomes" id="UP000663629"/>
    </source>
</evidence>
<dbReference type="PANTHER" id="PTHR42788">
    <property type="entry name" value="TAURINE IMPORT ATP-BINDING PROTEIN-RELATED"/>
    <property type="match status" value="1"/>
</dbReference>
<dbReference type="SUPFAM" id="SSF52540">
    <property type="entry name" value="P-loop containing nucleoside triphosphate hydrolases"/>
    <property type="match status" value="1"/>
</dbReference>
<gene>
    <name evidence="6" type="ORF">JWJ88_18565</name>
</gene>
<evidence type="ECO:0000313" key="6">
    <source>
        <dbReference type="EMBL" id="QRZ16021.1"/>
    </source>
</evidence>
<dbReference type="PANTHER" id="PTHR42788:SF13">
    <property type="entry name" value="ALIPHATIC SULFONATES IMPORT ATP-BINDING PROTEIN SSUB"/>
    <property type="match status" value="1"/>
</dbReference>
<evidence type="ECO:0000256" key="3">
    <source>
        <dbReference type="ARBA" id="ARBA00022741"/>
    </source>
</evidence>
<dbReference type="InterPro" id="IPR050166">
    <property type="entry name" value="ABC_transporter_ATP-bind"/>
</dbReference>
<keyword evidence="7" id="KW-1185">Reference proteome</keyword>
<dbReference type="PROSITE" id="PS50893">
    <property type="entry name" value="ABC_TRANSPORTER_2"/>
    <property type="match status" value="1"/>
</dbReference>
<evidence type="ECO:0000256" key="1">
    <source>
        <dbReference type="ARBA" id="ARBA00005417"/>
    </source>
</evidence>
<dbReference type="InterPro" id="IPR003439">
    <property type="entry name" value="ABC_transporter-like_ATP-bd"/>
</dbReference>
<dbReference type="SMART" id="SM00382">
    <property type="entry name" value="AAA"/>
    <property type="match status" value="1"/>
</dbReference>
<keyword evidence="2" id="KW-0813">Transport</keyword>
<dbReference type="Proteomes" id="UP000663629">
    <property type="component" value="Chromosome 2"/>
</dbReference>
<dbReference type="Pfam" id="PF00005">
    <property type="entry name" value="ABC_tran"/>
    <property type="match status" value="1"/>
</dbReference>
<feature type="domain" description="ABC transporter" evidence="5">
    <location>
        <begin position="6"/>
        <end position="238"/>
    </location>
</feature>
<dbReference type="GO" id="GO:0005524">
    <property type="term" value="F:ATP binding"/>
    <property type="evidence" value="ECO:0007669"/>
    <property type="project" value="UniProtKB-KW"/>
</dbReference>